<reference evidence="1" key="2">
    <citation type="journal article" date="2023" name="Int. J. Syst. Evol. Microbiol.">
        <title>Streptomyces marispadix sp. nov., isolated from marine beach sediment of the Northern Coast of Portugal.</title>
        <authorList>
            <person name="dos Santos J.D.N."/>
            <person name="Vitorino I.R."/>
            <person name="Kallscheuer N."/>
            <person name="Srivastava A."/>
            <person name="Krautwurst S."/>
            <person name="Marz M."/>
            <person name="Jogler C."/>
            <person name="Lobo Da Cunha A."/>
            <person name="Catita J."/>
            <person name="Goncalves H."/>
            <person name="Gonzalez I."/>
            <person name="Reyes F."/>
            <person name="Lage O.M."/>
        </authorList>
    </citation>
    <scope>NUCLEOTIDE SEQUENCE</scope>
    <source>
        <strain evidence="1">M600PL45_2</strain>
    </source>
</reference>
<gene>
    <name evidence="1" type="ORF">MMA15_08760</name>
</gene>
<name>A0ABS9SW62_9ACTN</name>
<dbReference type="RefSeq" id="WP_241058559.1">
    <property type="nucleotide sequence ID" value="NZ_JAKWJU010000002.1"/>
</dbReference>
<accession>A0ABS9SW62</accession>
<dbReference type="EMBL" id="JAKWJU010000002">
    <property type="protein sequence ID" value="MCH6160495.1"/>
    <property type="molecule type" value="Genomic_DNA"/>
</dbReference>
<protein>
    <submittedName>
        <fullName evidence="1">Type II toxin-antitoxin system PemK/MazF family toxin</fullName>
    </submittedName>
</protein>
<organism evidence="1 2">
    <name type="scientific">Streptomyces marispadix</name>
    <dbReference type="NCBI Taxonomy" id="2922868"/>
    <lineage>
        <taxon>Bacteria</taxon>
        <taxon>Bacillati</taxon>
        <taxon>Actinomycetota</taxon>
        <taxon>Actinomycetes</taxon>
        <taxon>Kitasatosporales</taxon>
        <taxon>Streptomycetaceae</taxon>
        <taxon>Streptomyces</taxon>
    </lineage>
</organism>
<comment type="caution">
    <text evidence="1">The sequence shown here is derived from an EMBL/GenBank/DDBJ whole genome shotgun (WGS) entry which is preliminary data.</text>
</comment>
<proteinExistence type="predicted"/>
<dbReference type="Proteomes" id="UP001166784">
    <property type="component" value="Unassembled WGS sequence"/>
</dbReference>
<evidence type="ECO:0000313" key="1">
    <source>
        <dbReference type="EMBL" id="MCH6160495.1"/>
    </source>
</evidence>
<keyword evidence="2" id="KW-1185">Reference proteome</keyword>
<reference evidence="1" key="1">
    <citation type="submission" date="2022-03" db="EMBL/GenBank/DDBJ databases">
        <authorList>
            <person name="Santos J.D.N."/>
            <person name="Kallscheuer N."/>
            <person name="Jogler C."/>
            <person name="Lage O.M."/>
        </authorList>
    </citation>
    <scope>NUCLEOTIDE SEQUENCE</scope>
    <source>
        <strain evidence="1">M600PL45_2</strain>
    </source>
</reference>
<evidence type="ECO:0000313" key="2">
    <source>
        <dbReference type="Proteomes" id="UP001166784"/>
    </source>
</evidence>
<sequence>MDTWWWLALGAVVALSLVAALIDGGARLGRPLSRMYRGRRRGRDVPLPHTGPRAGEIWWTREPLLVLVLAVRIDGARVARITAERPCGEGEYRLAETSGSKLALPPGTVPDAPGRVTALCTDTAWEVALGDFGRRAGEVEPDTWARVRRCFGMESHAGE</sequence>